<dbReference type="InterPro" id="IPR053006">
    <property type="entry name" value="Meiosis_regulatory"/>
</dbReference>
<dbReference type="Pfam" id="PF10544">
    <property type="entry name" value="T5orf172"/>
    <property type="match status" value="1"/>
</dbReference>
<feature type="region of interest" description="Disordered" evidence="1">
    <location>
        <begin position="401"/>
        <end position="424"/>
    </location>
</feature>
<dbReference type="Proteomes" id="UP000293360">
    <property type="component" value="Unassembled WGS sequence"/>
</dbReference>
<reference evidence="3 4" key="1">
    <citation type="submission" date="2018-06" db="EMBL/GenBank/DDBJ databases">
        <title>Complete Genomes of Monosporascus.</title>
        <authorList>
            <person name="Robinson A.J."/>
            <person name="Natvig D.O."/>
        </authorList>
    </citation>
    <scope>NUCLEOTIDE SEQUENCE [LARGE SCALE GENOMIC DNA]</scope>
    <source>
        <strain evidence="3 4">CBS 110550</strain>
    </source>
</reference>
<dbReference type="InterPro" id="IPR018306">
    <property type="entry name" value="Phage_T5_Orf172_DNA-bd"/>
</dbReference>
<feature type="compositionally biased region" description="Basic and acidic residues" evidence="1">
    <location>
        <begin position="473"/>
        <end position="489"/>
    </location>
</feature>
<dbReference type="AlphaFoldDB" id="A0A4Q4T4A6"/>
<evidence type="ECO:0000313" key="4">
    <source>
        <dbReference type="Proteomes" id="UP000293360"/>
    </source>
</evidence>
<dbReference type="OrthoDB" id="4719713at2759"/>
<feature type="region of interest" description="Disordered" evidence="1">
    <location>
        <begin position="473"/>
        <end position="502"/>
    </location>
</feature>
<evidence type="ECO:0000256" key="1">
    <source>
        <dbReference type="SAM" id="MobiDB-lite"/>
    </source>
</evidence>
<organism evidence="3 4">
    <name type="scientific">Monosporascus ibericus</name>
    <dbReference type="NCBI Taxonomy" id="155417"/>
    <lineage>
        <taxon>Eukaryota</taxon>
        <taxon>Fungi</taxon>
        <taxon>Dikarya</taxon>
        <taxon>Ascomycota</taxon>
        <taxon>Pezizomycotina</taxon>
        <taxon>Sordariomycetes</taxon>
        <taxon>Xylariomycetidae</taxon>
        <taxon>Xylariales</taxon>
        <taxon>Xylariales incertae sedis</taxon>
        <taxon>Monosporascus</taxon>
    </lineage>
</organism>
<name>A0A4Q4T4A6_9PEZI</name>
<dbReference type="PANTHER" id="PTHR28094:SF1">
    <property type="entry name" value="MEIOTICALLY UP-REGULATED GENE 113 PROTEIN"/>
    <property type="match status" value="1"/>
</dbReference>
<feature type="region of interest" description="Disordered" evidence="1">
    <location>
        <begin position="111"/>
        <end position="146"/>
    </location>
</feature>
<comment type="caution">
    <text evidence="3">The sequence shown here is derived from an EMBL/GenBank/DDBJ whole genome shotgun (WGS) entry which is preliminary data.</text>
</comment>
<accession>A0A4Q4T4A6</accession>
<dbReference type="EMBL" id="QJNU01000400">
    <property type="protein sequence ID" value="RYO99953.1"/>
    <property type="molecule type" value="Genomic_DNA"/>
</dbReference>
<evidence type="ECO:0000313" key="3">
    <source>
        <dbReference type="EMBL" id="RYO99953.1"/>
    </source>
</evidence>
<protein>
    <recommendedName>
        <fullName evidence="2">Bacteriophage T5 Orf172 DNA-binding domain-containing protein</fullName>
    </recommendedName>
</protein>
<feature type="domain" description="Bacteriophage T5 Orf172 DNA-binding" evidence="2">
    <location>
        <begin position="246"/>
        <end position="336"/>
    </location>
</feature>
<dbReference type="SMART" id="SM00974">
    <property type="entry name" value="T5orf172"/>
    <property type="match status" value="1"/>
</dbReference>
<keyword evidence="4" id="KW-1185">Reference proteome</keyword>
<sequence>MITNDTTSEHPVFKELITILRAIDICPNPEDWEFTHCPALAKSTTKPCQKSLKYGENAERLCSHFRVMKECPETDEFFDQLEEFLTVSHCFWHGRKAIENLEKWKKIRATTVPSSADPPPTISDDDHDGTSKSLHAAATTQPMDPVFGKAKRPELTSETNRTASVHVETVTHGISTMAITAAGQIDVVDNHGNANVATAEQIFGLGLTSLQRKGSLRNHAPVFSEIHKPLTPVQKEYGIVYVLEHKIEKGLFKIGWTRATAEERLNQAGNCSAPNAEILHQTRGGPFFAASKAEKLAQTVLRHHNLTITKCEQCGGGHREWFRAPRKMVVETVEIMETFVRLPAYESKNGQTWKLSDAAYEMIRTMCEFSTSRLRNAITTIERHSIDKPPGGLSTQLKPEAASHVAETAIPPRPPDSDQSMEGKKLSAATEAVDCGKGAKGATRSVGADAARQAKRVVRKAGEFKDRMGQIWNRPREGTPELDGDDKTENFGTGNKSGSGTGDVQDAVIGVFWSLFPEDITIRKSNINNKESHGGVSWVKTVKHEFRDIITDFQVEWKREEECRECPASMESK</sequence>
<dbReference type="PANTHER" id="PTHR28094">
    <property type="entry name" value="MEIOTICALLY UP-REGULATED GENE 113 PROTEIN"/>
    <property type="match status" value="1"/>
</dbReference>
<proteinExistence type="predicted"/>
<evidence type="ECO:0000259" key="2">
    <source>
        <dbReference type="SMART" id="SM00974"/>
    </source>
</evidence>
<gene>
    <name evidence="3" type="ORF">DL764_006642</name>
</gene>